<evidence type="ECO:0000256" key="6">
    <source>
        <dbReference type="RuleBase" id="RU004006"/>
    </source>
</evidence>
<comment type="caution">
    <text evidence="7">The sequence shown here is derived from an EMBL/GenBank/DDBJ whole genome shotgun (WGS) entry which is preliminary data.</text>
</comment>
<feature type="non-terminal residue" evidence="7">
    <location>
        <position position="1"/>
    </location>
</feature>
<dbReference type="GO" id="GO:0005840">
    <property type="term" value="C:ribosome"/>
    <property type="evidence" value="ECO:0007669"/>
    <property type="project" value="UniProtKB-KW"/>
</dbReference>
<organism evidence="7 8">
    <name type="scientific">bacterium (Candidatus Ratteibacteria) CG23_combo_of_CG06-09_8_20_14_all_48_7</name>
    <dbReference type="NCBI Taxonomy" id="2014292"/>
    <lineage>
        <taxon>Bacteria</taxon>
        <taxon>Candidatus Ratteibacteria</taxon>
    </lineage>
</organism>
<dbReference type="InterPro" id="IPR036394">
    <property type="entry name" value="Ribosomal_uL22_sf"/>
</dbReference>
<dbReference type="GO" id="GO:0006412">
    <property type="term" value="P:translation"/>
    <property type="evidence" value="ECO:0007669"/>
    <property type="project" value="InterPro"/>
</dbReference>
<evidence type="ECO:0000313" key="7">
    <source>
        <dbReference type="EMBL" id="PIP16124.1"/>
    </source>
</evidence>
<dbReference type="Pfam" id="PF00237">
    <property type="entry name" value="Ribosomal_L22"/>
    <property type="match status" value="1"/>
</dbReference>
<dbReference type="Gene3D" id="3.90.470.10">
    <property type="entry name" value="Ribosomal protein L22/L17"/>
    <property type="match status" value="1"/>
</dbReference>
<dbReference type="GO" id="GO:0019843">
    <property type="term" value="F:rRNA binding"/>
    <property type="evidence" value="ECO:0007669"/>
    <property type="project" value="UniProtKB-KW"/>
</dbReference>
<evidence type="ECO:0000256" key="4">
    <source>
        <dbReference type="ARBA" id="ARBA00035480"/>
    </source>
</evidence>
<dbReference type="GO" id="GO:0003735">
    <property type="term" value="F:structural constituent of ribosome"/>
    <property type="evidence" value="ECO:0007669"/>
    <property type="project" value="InterPro"/>
</dbReference>
<proteinExistence type="inferred from homology"/>
<gene>
    <name evidence="7" type="ORF">COX46_04195</name>
</gene>
<evidence type="ECO:0000313" key="8">
    <source>
        <dbReference type="Proteomes" id="UP000230392"/>
    </source>
</evidence>
<dbReference type="SUPFAM" id="SSF54843">
    <property type="entry name" value="Ribosomal protein L22"/>
    <property type="match status" value="1"/>
</dbReference>
<comment type="similarity">
    <text evidence="1 5">Belongs to the universal ribosomal protein uL22 family.</text>
</comment>
<dbReference type="InterPro" id="IPR001063">
    <property type="entry name" value="Ribosomal_uL22"/>
</dbReference>
<dbReference type="Proteomes" id="UP000230392">
    <property type="component" value="Unassembled WGS sequence"/>
</dbReference>
<evidence type="ECO:0000256" key="3">
    <source>
        <dbReference type="ARBA" id="ARBA00023274"/>
    </source>
</evidence>
<evidence type="ECO:0000256" key="2">
    <source>
        <dbReference type="ARBA" id="ARBA00022980"/>
    </source>
</evidence>
<keyword evidence="6" id="KW-0694">RNA-binding</keyword>
<evidence type="ECO:0000256" key="1">
    <source>
        <dbReference type="ARBA" id="ARBA00009451"/>
    </source>
</evidence>
<comment type="subunit">
    <text evidence="6">Part of the 50S ribosomal subunit.</text>
</comment>
<keyword evidence="6" id="KW-0699">rRNA-binding</keyword>
<sequence>RTAYYIKKVLVSALANAKQVKMPLDDLRLKSLIIERGPSLKRFRPTSMGRGVSVLHRTSHVKVVLSDEWDKK</sequence>
<dbReference type="AlphaFoldDB" id="A0A2G9YA93"/>
<dbReference type="GO" id="GO:1990904">
    <property type="term" value="C:ribonucleoprotein complex"/>
    <property type="evidence" value="ECO:0007669"/>
    <property type="project" value="UniProtKB-KW"/>
</dbReference>
<reference evidence="7 8" key="1">
    <citation type="submission" date="2017-09" db="EMBL/GenBank/DDBJ databases">
        <title>Depth-based differentiation of microbial function through sediment-hosted aquifers and enrichment of novel symbionts in the deep terrestrial subsurface.</title>
        <authorList>
            <person name="Probst A.J."/>
            <person name="Ladd B."/>
            <person name="Jarett J.K."/>
            <person name="Geller-Mcgrath D.E."/>
            <person name="Sieber C.M."/>
            <person name="Emerson J.B."/>
            <person name="Anantharaman K."/>
            <person name="Thomas B.C."/>
            <person name="Malmstrom R."/>
            <person name="Stieglmeier M."/>
            <person name="Klingl A."/>
            <person name="Woyke T."/>
            <person name="Ryan C.M."/>
            <person name="Banfield J.F."/>
        </authorList>
    </citation>
    <scope>NUCLEOTIDE SEQUENCE [LARGE SCALE GENOMIC DNA]</scope>
    <source>
        <strain evidence="7">CG23_combo_of_CG06-09_8_20_14_all_48_7</strain>
    </source>
</reference>
<protein>
    <recommendedName>
        <fullName evidence="4">50S ribosomal protein L22</fullName>
    </recommendedName>
</protein>
<keyword evidence="3 5" id="KW-0687">Ribonucleoprotein</keyword>
<evidence type="ECO:0000256" key="5">
    <source>
        <dbReference type="RuleBase" id="RU004005"/>
    </source>
</evidence>
<name>A0A2G9YA93_9BACT</name>
<dbReference type="EMBL" id="PCRF01000209">
    <property type="protein sequence ID" value="PIP16124.1"/>
    <property type="molecule type" value="Genomic_DNA"/>
</dbReference>
<accession>A0A2G9YA93</accession>
<keyword evidence="2 5" id="KW-0689">Ribosomal protein</keyword>